<evidence type="ECO:0000313" key="1">
    <source>
        <dbReference type="EMBL" id="KAK7490057.1"/>
    </source>
</evidence>
<organism evidence="1 2">
    <name type="scientific">Batillaria attramentaria</name>
    <dbReference type="NCBI Taxonomy" id="370345"/>
    <lineage>
        <taxon>Eukaryota</taxon>
        <taxon>Metazoa</taxon>
        <taxon>Spiralia</taxon>
        <taxon>Lophotrochozoa</taxon>
        <taxon>Mollusca</taxon>
        <taxon>Gastropoda</taxon>
        <taxon>Caenogastropoda</taxon>
        <taxon>Sorbeoconcha</taxon>
        <taxon>Cerithioidea</taxon>
        <taxon>Batillariidae</taxon>
        <taxon>Batillaria</taxon>
    </lineage>
</organism>
<protein>
    <submittedName>
        <fullName evidence="1">Uncharacterized protein</fullName>
    </submittedName>
</protein>
<sequence>MKGPLGISRLTCDVRRKHRNFFRFWPKLATDYEAILRKEATMITYIELSVFALLLSITSKYFMRKNSLLRLDEQLAKLPGGSSQTLNSNTPKAKDISKHYLHACD</sequence>
<dbReference type="AlphaFoldDB" id="A0ABD0KSF5"/>
<keyword evidence="2" id="KW-1185">Reference proteome</keyword>
<evidence type="ECO:0000313" key="2">
    <source>
        <dbReference type="Proteomes" id="UP001519460"/>
    </source>
</evidence>
<gene>
    <name evidence="1" type="ORF">BaRGS_00018757</name>
</gene>
<reference evidence="1 2" key="1">
    <citation type="journal article" date="2023" name="Sci. Data">
        <title>Genome assembly of the Korean intertidal mud-creeper Batillaria attramentaria.</title>
        <authorList>
            <person name="Patra A.K."/>
            <person name="Ho P.T."/>
            <person name="Jun S."/>
            <person name="Lee S.J."/>
            <person name="Kim Y."/>
            <person name="Won Y.J."/>
        </authorList>
    </citation>
    <scope>NUCLEOTIDE SEQUENCE [LARGE SCALE GENOMIC DNA]</scope>
    <source>
        <strain evidence="1">Wonlab-2016</strain>
    </source>
</reference>
<accession>A0ABD0KSF5</accession>
<proteinExistence type="predicted"/>
<comment type="caution">
    <text evidence="1">The sequence shown here is derived from an EMBL/GenBank/DDBJ whole genome shotgun (WGS) entry which is preliminary data.</text>
</comment>
<dbReference type="EMBL" id="JACVVK020000131">
    <property type="protein sequence ID" value="KAK7490057.1"/>
    <property type="molecule type" value="Genomic_DNA"/>
</dbReference>
<dbReference type="Proteomes" id="UP001519460">
    <property type="component" value="Unassembled WGS sequence"/>
</dbReference>
<name>A0ABD0KSF5_9CAEN</name>